<dbReference type="EMBL" id="DVHU01000004">
    <property type="protein sequence ID" value="HIR91841.1"/>
    <property type="molecule type" value="Genomic_DNA"/>
</dbReference>
<dbReference type="InterPro" id="IPR025997">
    <property type="entry name" value="SBP_2_dom"/>
</dbReference>
<keyword evidence="3 5" id="KW-0732">Signal</keyword>
<dbReference type="GO" id="GO:0030313">
    <property type="term" value="C:cell envelope"/>
    <property type="evidence" value="ECO:0007669"/>
    <property type="project" value="UniProtKB-SubCell"/>
</dbReference>
<comment type="subcellular location">
    <subcellularLocation>
        <location evidence="1">Cell envelope</location>
    </subcellularLocation>
</comment>
<evidence type="ECO:0000256" key="3">
    <source>
        <dbReference type="ARBA" id="ARBA00022729"/>
    </source>
</evidence>
<comment type="similarity">
    <text evidence="2">Belongs to the bacterial solute-binding protein 2 family.</text>
</comment>
<evidence type="ECO:0000313" key="7">
    <source>
        <dbReference type="EMBL" id="HIR91841.1"/>
    </source>
</evidence>
<dbReference type="SUPFAM" id="SSF53822">
    <property type="entry name" value="Periplasmic binding protein-like I"/>
    <property type="match status" value="1"/>
</dbReference>
<dbReference type="PROSITE" id="PS51257">
    <property type="entry name" value="PROKAR_LIPOPROTEIN"/>
    <property type="match status" value="1"/>
</dbReference>
<organism evidence="7 8">
    <name type="scientific">Candidatus Egerieimonas intestinavium</name>
    <dbReference type="NCBI Taxonomy" id="2840777"/>
    <lineage>
        <taxon>Bacteria</taxon>
        <taxon>Bacillati</taxon>
        <taxon>Bacillota</taxon>
        <taxon>Clostridia</taxon>
        <taxon>Lachnospirales</taxon>
        <taxon>Lachnospiraceae</taxon>
        <taxon>Lachnospiraceae incertae sedis</taxon>
        <taxon>Candidatus Egerieimonas</taxon>
    </lineage>
</organism>
<evidence type="ECO:0000256" key="5">
    <source>
        <dbReference type="SAM" id="SignalP"/>
    </source>
</evidence>
<comment type="caution">
    <text evidence="7">The sequence shown here is derived from an EMBL/GenBank/DDBJ whole genome shotgun (WGS) entry which is preliminary data.</text>
</comment>
<evidence type="ECO:0000256" key="1">
    <source>
        <dbReference type="ARBA" id="ARBA00004196"/>
    </source>
</evidence>
<feature type="signal peptide" evidence="5">
    <location>
        <begin position="1"/>
        <end position="19"/>
    </location>
</feature>
<proteinExistence type="inferred from homology"/>
<name>A0A9D1JEW6_9FIRM</name>
<evidence type="ECO:0000259" key="6">
    <source>
        <dbReference type="Pfam" id="PF13407"/>
    </source>
</evidence>
<dbReference type="Proteomes" id="UP000886841">
    <property type="component" value="Unassembled WGS sequence"/>
</dbReference>
<evidence type="ECO:0000256" key="2">
    <source>
        <dbReference type="ARBA" id="ARBA00007639"/>
    </source>
</evidence>
<feature type="compositionally biased region" description="Basic and acidic residues" evidence="4">
    <location>
        <begin position="26"/>
        <end position="43"/>
    </location>
</feature>
<dbReference type="GO" id="GO:0030246">
    <property type="term" value="F:carbohydrate binding"/>
    <property type="evidence" value="ECO:0007669"/>
    <property type="project" value="UniProtKB-ARBA"/>
</dbReference>
<reference evidence="7" key="2">
    <citation type="journal article" date="2021" name="PeerJ">
        <title>Extensive microbial diversity within the chicken gut microbiome revealed by metagenomics and culture.</title>
        <authorList>
            <person name="Gilroy R."/>
            <person name="Ravi A."/>
            <person name="Getino M."/>
            <person name="Pursley I."/>
            <person name="Horton D.L."/>
            <person name="Alikhan N.F."/>
            <person name="Baker D."/>
            <person name="Gharbi K."/>
            <person name="Hall N."/>
            <person name="Watson M."/>
            <person name="Adriaenssens E.M."/>
            <person name="Foster-Nyarko E."/>
            <person name="Jarju S."/>
            <person name="Secka A."/>
            <person name="Antonio M."/>
            <person name="Oren A."/>
            <person name="Chaudhuri R.R."/>
            <person name="La Ragione R."/>
            <person name="Hildebrand F."/>
            <person name="Pallen M.J."/>
        </authorList>
    </citation>
    <scope>NUCLEOTIDE SEQUENCE</scope>
    <source>
        <strain evidence="7">ChiSxjej1B13-7041</strain>
    </source>
</reference>
<dbReference type="Pfam" id="PF13407">
    <property type="entry name" value="Peripla_BP_4"/>
    <property type="match status" value="1"/>
</dbReference>
<dbReference type="PANTHER" id="PTHR46847">
    <property type="entry name" value="D-ALLOSE-BINDING PERIPLASMIC PROTEIN-RELATED"/>
    <property type="match status" value="1"/>
</dbReference>
<feature type="chain" id="PRO_5038898890" evidence="5">
    <location>
        <begin position="20"/>
        <end position="358"/>
    </location>
</feature>
<dbReference type="AlphaFoldDB" id="A0A9D1JEW6"/>
<sequence length="358" mass="37288">MKKKLAMLMAATMVFGLTACGSSDDSAAKDDTAKTDDAAKDDAAADDAADSDAAASDGEFKADVNGDGKIIVGYISKNLTDPFHGPINESGTQKLDALVDEGVIDEWTGILDGNTDGPTQINCAQDCISKGCDYVIILPAEAEASDPAVVQMAEAGIHVVVVNSKTNSTDDLAMLYSGSDDVQAGEMMGNYIIEKCPDGGKYVHCNGILGNSAQIQRTEGIANTLGANEKFEMVADEDTQWKGDLAANAATNAMAQYGDELVAIVCDNDDMSSAAQTACNSNGRSDIFCIGVDGNQTPLQMIKDGELGATVYQDGVGQLGAAIDAIVESINSGSAPAEKEIMVDFVLVTSENVDEYLQ</sequence>
<evidence type="ECO:0000256" key="4">
    <source>
        <dbReference type="SAM" id="MobiDB-lite"/>
    </source>
</evidence>
<feature type="region of interest" description="Disordered" evidence="4">
    <location>
        <begin position="22"/>
        <end position="51"/>
    </location>
</feature>
<reference evidence="7" key="1">
    <citation type="submission" date="2020-10" db="EMBL/GenBank/DDBJ databases">
        <authorList>
            <person name="Gilroy R."/>
        </authorList>
    </citation>
    <scope>NUCLEOTIDE SEQUENCE</scope>
    <source>
        <strain evidence="7">ChiSxjej1B13-7041</strain>
    </source>
</reference>
<feature type="domain" description="Periplasmic binding protein" evidence="6">
    <location>
        <begin position="72"/>
        <end position="329"/>
    </location>
</feature>
<protein>
    <submittedName>
        <fullName evidence="7">Substrate-binding domain-containing protein</fullName>
    </submittedName>
</protein>
<dbReference type="PANTHER" id="PTHR46847:SF1">
    <property type="entry name" value="D-ALLOSE-BINDING PERIPLASMIC PROTEIN-RELATED"/>
    <property type="match status" value="1"/>
</dbReference>
<accession>A0A9D1JEW6</accession>
<evidence type="ECO:0000313" key="8">
    <source>
        <dbReference type="Proteomes" id="UP000886841"/>
    </source>
</evidence>
<gene>
    <name evidence="7" type="ORF">IAB98_00285</name>
</gene>
<dbReference type="Gene3D" id="3.40.50.2300">
    <property type="match status" value="2"/>
</dbReference>
<dbReference type="InterPro" id="IPR028082">
    <property type="entry name" value="Peripla_BP_I"/>
</dbReference>